<evidence type="ECO:0000313" key="3">
    <source>
        <dbReference type="Proteomes" id="UP000053676"/>
    </source>
</evidence>
<proteinExistence type="predicted"/>
<reference evidence="3" key="1">
    <citation type="journal article" date="2014" name="Nat. Genet.">
        <title>Genome of the human hookworm Necator americanus.</title>
        <authorList>
            <person name="Tang Y.T."/>
            <person name="Gao X."/>
            <person name="Rosa B.A."/>
            <person name="Abubucker S."/>
            <person name="Hallsworth-Pepin K."/>
            <person name="Martin J."/>
            <person name="Tyagi R."/>
            <person name="Heizer E."/>
            <person name="Zhang X."/>
            <person name="Bhonagiri-Palsikar V."/>
            <person name="Minx P."/>
            <person name="Warren W.C."/>
            <person name="Wang Q."/>
            <person name="Zhan B."/>
            <person name="Hotez P.J."/>
            <person name="Sternberg P.W."/>
            <person name="Dougall A."/>
            <person name="Gaze S.T."/>
            <person name="Mulvenna J."/>
            <person name="Sotillo J."/>
            <person name="Ranganathan S."/>
            <person name="Rabelo E.M."/>
            <person name="Wilson R.K."/>
            <person name="Felgner P.L."/>
            <person name="Bethony J."/>
            <person name="Hawdon J.M."/>
            <person name="Gasser R.B."/>
            <person name="Loukas A."/>
            <person name="Mitreva M."/>
        </authorList>
    </citation>
    <scope>NUCLEOTIDE SEQUENCE [LARGE SCALE GENOMIC DNA]</scope>
</reference>
<feature type="compositionally biased region" description="Polar residues" evidence="1">
    <location>
        <begin position="15"/>
        <end position="29"/>
    </location>
</feature>
<sequence>MHTARSAEEAEPLENVQNGTEDEQGTQLPESILHCEEENAIAGNPHENRVLRHSVGEKLVSDSDLKGQVT</sequence>
<evidence type="ECO:0000256" key="1">
    <source>
        <dbReference type="SAM" id="MobiDB-lite"/>
    </source>
</evidence>
<keyword evidence="3" id="KW-1185">Reference proteome</keyword>
<dbReference type="EMBL" id="KI658623">
    <property type="protein sequence ID" value="ETN81823.1"/>
    <property type="molecule type" value="Genomic_DNA"/>
</dbReference>
<dbReference type="KEGG" id="nai:NECAME_00172"/>
<organism evidence="2 3">
    <name type="scientific">Necator americanus</name>
    <name type="common">Human hookworm</name>
    <dbReference type="NCBI Taxonomy" id="51031"/>
    <lineage>
        <taxon>Eukaryota</taxon>
        <taxon>Metazoa</taxon>
        <taxon>Ecdysozoa</taxon>
        <taxon>Nematoda</taxon>
        <taxon>Chromadorea</taxon>
        <taxon>Rhabditida</taxon>
        <taxon>Rhabditina</taxon>
        <taxon>Rhabditomorpha</taxon>
        <taxon>Strongyloidea</taxon>
        <taxon>Ancylostomatidae</taxon>
        <taxon>Bunostominae</taxon>
        <taxon>Necator</taxon>
    </lineage>
</organism>
<evidence type="ECO:0000313" key="2">
    <source>
        <dbReference type="EMBL" id="ETN81823.1"/>
    </source>
</evidence>
<name>W2TJ68_NECAM</name>
<feature type="region of interest" description="Disordered" evidence="1">
    <location>
        <begin position="1"/>
        <end position="30"/>
    </location>
</feature>
<dbReference type="AlphaFoldDB" id="W2TJ68"/>
<accession>W2TJ68</accession>
<gene>
    <name evidence="2" type="ORF">NECAME_00172</name>
</gene>
<protein>
    <submittedName>
        <fullName evidence="2">Uncharacterized protein</fullName>
    </submittedName>
</protein>
<dbReference type="Proteomes" id="UP000053676">
    <property type="component" value="Unassembled WGS sequence"/>
</dbReference>